<feature type="compositionally biased region" description="Low complexity" evidence="2">
    <location>
        <begin position="346"/>
        <end position="358"/>
    </location>
</feature>
<organism evidence="3 4">
    <name type="scientific">Polyplosphaeria fusca</name>
    <dbReference type="NCBI Taxonomy" id="682080"/>
    <lineage>
        <taxon>Eukaryota</taxon>
        <taxon>Fungi</taxon>
        <taxon>Dikarya</taxon>
        <taxon>Ascomycota</taxon>
        <taxon>Pezizomycotina</taxon>
        <taxon>Dothideomycetes</taxon>
        <taxon>Pleosporomycetidae</taxon>
        <taxon>Pleosporales</taxon>
        <taxon>Tetraplosphaeriaceae</taxon>
        <taxon>Polyplosphaeria</taxon>
    </lineage>
</organism>
<dbReference type="Proteomes" id="UP000799444">
    <property type="component" value="Unassembled WGS sequence"/>
</dbReference>
<evidence type="ECO:0000256" key="1">
    <source>
        <dbReference type="ARBA" id="ARBA00008433"/>
    </source>
</evidence>
<proteinExistence type="inferred from homology"/>
<feature type="compositionally biased region" description="Basic and acidic residues" evidence="2">
    <location>
        <begin position="309"/>
        <end position="345"/>
    </location>
</feature>
<dbReference type="PANTHER" id="PTHR12991">
    <property type="entry name" value="NITROGEN PERMEASE REGULATOR 2/TUMOR SUPPRESSOR CANDIDATE 4"/>
    <property type="match status" value="1"/>
</dbReference>
<dbReference type="GO" id="GO:1990130">
    <property type="term" value="C:GATOR1 complex"/>
    <property type="evidence" value="ECO:0007669"/>
    <property type="project" value="TreeGrafter"/>
</dbReference>
<dbReference type="Pfam" id="PF06218">
    <property type="entry name" value="NPR2"/>
    <property type="match status" value="1"/>
</dbReference>
<keyword evidence="4" id="KW-1185">Reference proteome</keyword>
<gene>
    <name evidence="3" type="ORF">EJ04DRAFT_434466</name>
</gene>
<comment type="caution">
    <text evidence="3">The sequence shown here is derived from an EMBL/GenBank/DDBJ whole genome shotgun (WGS) entry which is preliminary data.</text>
</comment>
<protein>
    <submittedName>
        <fullName evidence="3">Nitrogen permease regulator 2</fullName>
    </submittedName>
</protein>
<dbReference type="GO" id="GO:0005096">
    <property type="term" value="F:GTPase activator activity"/>
    <property type="evidence" value="ECO:0007669"/>
    <property type="project" value="TreeGrafter"/>
</dbReference>
<dbReference type="EMBL" id="ML996132">
    <property type="protein sequence ID" value="KAF2735746.1"/>
    <property type="molecule type" value="Genomic_DNA"/>
</dbReference>
<sequence>MPTRSIKAIFFTRFHHEKGSRVLHQVPEGSITPSSSPSALSNPLLPFSSITSYLIPTQQFCDRLLTFCVNHYRVIGYPVCIREGRYSRNEFRFNFAVVVEEGVADWACYGEVVRKLGGLLRGLEEQGGFLSREEEGIWEDDAEGLEGGVLVGDVGSKVYALCEVVLEDLNNYAECMIPIDESNTINLKLFPTHAPPPPIHPHHVPLLTISLSSLTTPLSSDLTLTRIVPFINGIHSVSHISLLADTDLSLTRKAVQHLVYYGCVVLLDIFSFSAIYAPTAEIGGFITDVRAQEECARYVRVPRMLDRRQVKMGSESEKSRDRSSHSSHTSRDSEPDVEHERKHSDAPSISTASISSVSEHAGQEHRKSATEVDMEQGKISPETLIMLYTSLRQGLHLRSWVLENLAQLNGIDIRRLITFGVIKGFLYRVHKYAVSPSVVNPLATMTSTTPTRPSDQVTLRGAPPTTAMAPRLSHKPSIASTAVTMPKAEEVARLESIASEDREALPLVRFLDGVHSFDEICTELRMSEKDVEAKVRGAGEVQLLFR</sequence>
<comment type="similarity">
    <text evidence="1">Belongs to the NPR2 family.</text>
</comment>
<dbReference type="GO" id="GO:1904262">
    <property type="term" value="P:negative regulation of TORC1 signaling"/>
    <property type="evidence" value="ECO:0007669"/>
    <property type="project" value="TreeGrafter"/>
</dbReference>
<evidence type="ECO:0000313" key="4">
    <source>
        <dbReference type="Proteomes" id="UP000799444"/>
    </source>
</evidence>
<dbReference type="PANTHER" id="PTHR12991:SF10">
    <property type="entry name" value="GATOR COMPLEX PROTEIN NPRL2"/>
    <property type="match status" value="1"/>
</dbReference>
<dbReference type="AlphaFoldDB" id="A0A9P4R2N9"/>
<dbReference type="GO" id="GO:0010508">
    <property type="term" value="P:positive regulation of autophagy"/>
    <property type="evidence" value="ECO:0007669"/>
    <property type="project" value="TreeGrafter"/>
</dbReference>
<name>A0A9P4R2N9_9PLEO</name>
<accession>A0A9P4R2N9</accession>
<reference evidence="3" key="1">
    <citation type="journal article" date="2020" name="Stud. Mycol.">
        <title>101 Dothideomycetes genomes: a test case for predicting lifestyles and emergence of pathogens.</title>
        <authorList>
            <person name="Haridas S."/>
            <person name="Albert R."/>
            <person name="Binder M."/>
            <person name="Bloem J."/>
            <person name="Labutti K."/>
            <person name="Salamov A."/>
            <person name="Andreopoulos B."/>
            <person name="Baker S."/>
            <person name="Barry K."/>
            <person name="Bills G."/>
            <person name="Bluhm B."/>
            <person name="Cannon C."/>
            <person name="Castanera R."/>
            <person name="Culley D."/>
            <person name="Daum C."/>
            <person name="Ezra D."/>
            <person name="Gonzalez J."/>
            <person name="Henrissat B."/>
            <person name="Kuo A."/>
            <person name="Liang C."/>
            <person name="Lipzen A."/>
            <person name="Lutzoni F."/>
            <person name="Magnuson J."/>
            <person name="Mondo S."/>
            <person name="Nolan M."/>
            <person name="Ohm R."/>
            <person name="Pangilinan J."/>
            <person name="Park H.-J."/>
            <person name="Ramirez L."/>
            <person name="Alfaro M."/>
            <person name="Sun H."/>
            <person name="Tritt A."/>
            <person name="Yoshinaga Y."/>
            <person name="Zwiers L.-H."/>
            <person name="Turgeon B."/>
            <person name="Goodwin S."/>
            <person name="Spatafora J."/>
            <person name="Crous P."/>
            <person name="Grigoriev I."/>
        </authorList>
    </citation>
    <scope>NUCLEOTIDE SEQUENCE</scope>
    <source>
        <strain evidence="3">CBS 125425</strain>
    </source>
</reference>
<feature type="region of interest" description="Disordered" evidence="2">
    <location>
        <begin position="309"/>
        <end position="375"/>
    </location>
</feature>
<evidence type="ECO:0000256" key="2">
    <source>
        <dbReference type="SAM" id="MobiDB-lite"/>
    </source>
</evidence>
<dbReference type="OrthoDB" id="338854at2759"/>
<feature type="compositionally biased region" description="Basic and acidic residues" evidence="2">
    <location>
        <begin position="361"/>
        <end position="370"/>
    </location>
</feature>
<dbReference type="GO" id="GO:0005774">
    <property type="term" value="C:vacuolar membrane"/>
    <property type="evidence" value="ECO:0007669"/>
    <property type="project" value="TreeGrafter"/>
</dbReference>
<dbReference type="InterPro" id="IPR009348">
    <property type="entry name" value="NPR2-like"/>
</dbReference>
<evidence type="ECO:0000313" key="3">
    <source>
        <dbReference type="EMBL" id="KAF2735746.1"/>
    </source>
</evidence>